<dbReference type="AlphaFoldDB" id="A0A9Q8P7K1"/>
<dbReference type="GeneID" id="71984733"/>
<evidence type="ECO:0000256" key="2">
    <source>
        <dbReference type="SAM" id="SignalP"/>
    </source>
</evidence>
<evidence type="ECO:0000313" key="3">
    <source>
        <dbReference type="EMBL" id="UJO16230.1"/>
    </source>
</evidence>
<protein>
    <submittedName>
        <fullName evidence="3">Uncharacterized protein</fullName>
    </submittedName>
</protein>
<reference evidence="3" key="1">
    <citation type="submission" date="2021-12" db="EMBL/GenBank/DDBJ databases">
        <authorList>
            <person name="Zaccaron A."/>
            <person name="Stergiopoulos I."/>
        </authorList>
    </citation>
    <scope>NUCLEOTIDE SEQUENCE</scope>
    <source>
        <strain evidence="3">Race5_Kim</strain>
    </source>
</reference>
<accession>A0A9Q8P7K1</accession>
<gene>
    <name evidence="3" type="ORF">CLAFUR5_04855</name>
</gene>
<feature type="region of interest" description="Disordered" evidence="1">
    <location>
        <begin position="52"/>
        <end position="98"/>
    </location>
</feature>
<sequence>MSLRWLSYIALPFDWLARASGLEAARETDAAFAAMAAAELGNSIQPTPIETEQELDEMSTSTESGHEIEASTTSTTTLASKSDLVQARLRRKGMGGEQ</sequence>
<reference evidence="3" key="2">
    <citation type="journal article" date="2022" name="Microb. Genom.">
        <title>A chromosome-scale genome assembly of the tomato pathogen Cladosporium fulvum reveals a compartmentalized genome architecture and the presence of a dispensable chromosome.</title>
        <authorList>
            <person name="Zaccaron A.Z."/>
            <person name="Chen L.H."/>
            <person name="Samaras A."/>
            <person name="Stergiopoulos I."/>
        </authorList>
    </citation>
    <scope>NUCLEOTIDE SEQUENCE</scope>
    <source>
        <strain evidence="3">Race5_Kim</strain>
    </source>
</reference>
<evidence type="ECO:0000313" key="4">
    <source>
        <dbReference type="Proteomes" id="UP000756132"/>
    </source>
</evidence>
<dbReference type="Proteomes" id="UP000756132">
    <property type="component" value="Chromosome 4"/>
</dbReference>
<feature type="compositionally biased region" description="Basic residues" evidence="1">
    <location>
        <begin position="88"/>
        <end position="98"/>
    </location>
</feature>
<dbReference type="EMBL" id="CP090166">
    <property type="protein sequence ID" value="UJO16230.1"/>
    <property type="molecule type" value="Genomic_DNA"/>
</dbReference>
<dbReference type="RefSeq" id="XP_047760596.1">
    <property type="nucleotide sequence ID" value="XM_047904003.1"/>
</dbReference>
<evidence type="ECO:0000256" key="1">
    <source>
        <dbReference type="SAM" id="MobiDB-lite"/>
    </source>
</evidence>
<keyword evidence="4" id="KW-1185">Reference proteome</keyword>
<keyword evidence="2" id="KW-0732">Signal</keyword>
<organism evidence="3 4">
    <name type="scientific">Passalora fulva</name>
    <name type="common">Tomato leaf mold</name>
    <name type="synonym">Cladosporium fulvum</name>
    <dbReference type="NCBI Taxonomy" id="5499"/>
    <lineage>
        <taxon>Eukaryota</taxon>
        <taxon>Fungi</taxon>
        <taxon>Dikarya</taxon>
        <taxon>Ascomycota</taxon>
        <taxon>Pezizomycotina</taxon>
        <taxon>Dothideomycetes</taxon>
        <taxon>Dothideomycetidae</taxon>
        <taxon>Mycosphaerellales</taxon>
        <taxon>Mycosphaerellaceae</taxon>
        <taxon>Fulvia</taxon>
    </lineage>
</organism>
<feature type="chain" id="PRO_5040184073" evidence="2">
    <location>
        <begin position="22"/>
        <end position="98"/>
    </location>
</feature>
<name>A0A9Q8P7K1_PASFU</name>
<feature type="signal peptide" evidence="2">
    <location>
        <begin position="1"/>
        <end position="21"/>
    </location>
</feature>
<dbReference type="KEGG" id="ffu:CLAFUR5_04855"/>
<proteinExistence type="predicted"/>